<organism evidence="1 2">
    <name type="scientific">Euplotes crassus</name>
    <dbReference type="NCBI Taxonomy" id="5936"/>
    <lineage>
        <taxon>Eukaryota</taxon>
        <taxon>Sar</taxon>
        <taxon>Alveolata</taxon>
        <taxon>Ciliophora</taxon>
        <taxon>Intramacronucleata</taxon>
        <taxon>Spirotrichea</taxon>
        <taxon>Hypotrichia</taxon>
        <taxon>Euplotida</taxon>
        <taxon>Euplotidae</taxon>
        <taxon>Moneuplotes</taxon>
    </lineage>
</organism>
<evidence type="ECO:0000313" key="1">
    <source>
        <dbReference type="EMBL" id="CAI2359665.1"/>
    </source>
</evidence>
<keyword evidence="2" id="KW-1185">Reference proteome</keyword>
<evidence type="ECO:0000313" key="2">
    <source>
        <dbReference type="Proteomes" id="UP001295684"/>
    </source>
</evidence>
<sequence length="101" mass="11990">MANREDYTNESTYLAEHVIECIYSSFDLGKFVIEYNLKSHQVPTSVICLESIRDSFYCEVRILTWTEFIPEIGIVDYFVQSNFYGLFNNKVFHKMIREIIL</sequence>
<proteinExistence type="predicted"/>
<comment type="caution">
    <text evidence="1">The sequence shown here is derived from an EMBL/GenBank/DDBJ whole genome shotgun (WGS) entry which is preliminary data.</text>
</comment>
<accession>A0AAD1U0C9</accession>
<dbReference type="EMBL" id="CAMPGE010000900">
    <property type="protein sequence ID" value="CAI2359665.1"/>
    <property type="molecule type" value="Genomic_DNA"/>
</dbReference>
<gene>
    <name evidence="1" type="ORF">ECRASSUSDP1_LOCUS958</name>
</gene>
<name>A0AAD1U0C9_EUPCR</name>
<dbReference type="Proteomes" id="UP001295684">
    <property type="component" value="Unassembled WGS sequence"/>
</dbReference>
<protein>
    <submittedName>
        <fullName evidence="1">Uncharacterized protein</fullName>
    </submittedName>
</protein>
<dbReference type="AlphaFoldDB" id="A0AAD1U0C9"/>
<reference evidence="1" key="1">
    <citation type="submission" date="2023-07" db="EMBL/GenBank/DDBJ databases">
        <authorList>
            <consortium name="AG Swart"/>
            <person name="Singh M."/>
            <person name="Singh A."/>
            <person name="Seah K."/>
            <person name="Emmerich C."/>
        </authorList>
    </citation>
    <scope>NUCLEOTIDE SEQUENCE</scope>
    <source>
        <strain evidence="1">DP1</strain>
    </source>
</reference>